<dbReference type="AlphaFoldDB" id="A0ABD3FPS0"/>
<gene>
    <name evidence="1" type="ORF">V7S43_007313</name>
</gene>
<keyword evidence="2" id="KW-1185">Reference proteome</keyword>
<sequence>MNTFSAVNLRLKKIALPNLLTMNPAFDALSVVLGSRYAPDTLKLTTEWQPNDGVVNTFSMSHDGLGELVKFSGKSEIGK</sequence>
<dbReference type="EMBL" id="JBIMZQ010000013">
    <property type="protein sequence ID" value="KAL3667760.1"/>
    <property type="molecule type" value="Genomic_DNA"/>
</dbReference>
<evidence type="ECO:0000313" key="1">
    <source>
        <dbReference type="EMBL" id="KAL3667760.1"/>
    </source>
</evidence>
<reference evidence="1 2" key="1">
    <citation type="submission" date="2024-09" db="EMBL/GenBank/DDBJ databases">
        <title>Genome sequencing and assembly of Phytophthora oleae, isolate VK10A, causative agent of rot of olive drupes.</title>
        <authorList>
            <person name="Conti Taguali S."/>
            <person name="Riolo M."/>
            <person name="La Spada F."/>
            <person name="Cacciola S.O."/>
            <person name="Dionisio G."/>
        </authorList>
    </citation>
    <scope>NUCLEOTIDE SEQUENCE [LARGE SCALE GENOMIC DNA]</scope>
    <source>
        <strain evidence="1 2">VK10A</strain>
    </source>
</reference>
<dbReference type="InterPro" id="IPR029058">
    <property type="entry name" value="AB_hydrolase_fold"/>
</dbReference>
<evidence type="ECO:0000313" key="2">
    <source>
        <dbReference type="Proteomes" id="UP001632037"/>
    </source>
</evidence>
<comment type="caution">
    <text evidence="1">The sequence shown here is derived from an EMBL/GenBank/DDBJ whole genome shotgun (WGS) entry which is preliminary data.</text>
</comment>
<protein>
    <submittedName>
        <fullName evidence="1">Uncharacterized protein</fullName>
    </submittedName>
</protein>
<organism evidence="1 2">
    <name type="scientific">Phytophthora oleae</name>
    <dbReference type="NCBI Taxonomy" id="2107226"/>
    <lineage>
        <taxon>Eukaryota</taxon>
        <taxon>Sar</taxon>
        <taxon>Stramenopiles</taxon>
        <taxon>Oomycota</taxon>
        <taxon>Peronosporomycetes</taxon>
        <taxon>Peronosporales</taxon>
        <taxon>Peronosporaceae</taxon>
        <taxon>Phytophthora</taxon>
    </lineage>
</organism>
<name>A0ABD3FPS0_9STRA</name>
<proteinExistence type="predicted"/>
<dbReference type="Gene3D" id="3.40.50.1820">
    <property type="entry name" value="alpha/beta hydrolase"/>
    <property type="match status" value="1"/>
</dbReference>
<dbReference type="Proteomes" id="UP001632037">
    <property type="component" value="Unassembled WGS sequence"/>
</dbReference>
<accession>A0ABD3FPS0</accession>